<dbReference type="FunFam" id="1.10.3120.10:FF:000004">
    <property type="entry name" value="Chloroplast trigger factor"/>
    <property type="match status" value="1"/>
</dbReference>
<dbReference type="GO" id="GO:0003755">
    <property type="term" value="F:peptidyl-prolyl cis-trans isomerase activity"/>
    <property type="evidence" value="ECO:0007669"/>
    <property type="project" value="UniProtKB-KW"/>
</dbReference>
<protein>
    <recommendedName>
        <fullName evidence="3">peptidylprolyl isomerase</fullName>
        <ecNumber evidence="3">5.2.1.8</ecNumber>
    </recommendedName>
</protein>
<dbReference type="GO" id="GO:0043335">
    <property type="term" value="P:protein unfolding"/>
    <property type="evidence" value="ECO:0007669"/>
    <property type="project" value="TreeGrafter"/>
</dbReference>
<name>A0A2N9HGU0_FAGSY</name>
<evidence type="ECO:0000313" key="12">
    <source>
        <dbReference type="EMBL" id="SPD10921.1"/>
    </source>
</evidence>
<dbReference type="Gene3D" id="3.10.50.40">
    <property type="match status" value="1"/>
</dbReference>
<feature type="compositionally biased region" description="Polar residues" evidence="9">
    <location>
        <begin position="129"/>
        <end position="149"/>
    </location>
</feature>
<evidence type="ECO:0000256" key="9">
    <source>
        <dbReference type="SAM" id="MobiDB-lite"/>
    </source>
</evidence>
<dbReference type="SUPFAM" id="SSF54534">
    <property type="entry name" value="FKBP-like"/>
    <property type="match status" value="1"/>
</dbReference>
<dbReference type="InterPro" id="IPR046357">
    <property type="entry name" value="PPIase_dom_sf"/>
</dbReference>
<dbReference type="Pfam" id="PF05698">
    <property type="entry name" value="Trigger_C"/>
    <property type="match status" value="1"/>
</dbReference>
<feature type="domain" description="Trigger factor ribosome-binding bacterial" evidence="10">
    <location>
        <begin position="392"/>
        <end position="472"/>
    </location>
</feature>
<feature type="coiled-coil region" evidence="8">
    <location>
        <begin position="795"/>
        <end position="822"/>
    </location>
</feature>
<dbReference type="PANTHER" id="PTHR30560:SF3">
    <property type="entry name" value="TRIGGER FACTOR-LIKE PROTEIN TIG, CHLOROPLASTIC"/>
    <property type="match status" value="1"/>
</dbReference>
<evidence type="ECO:0000259" key="10">
    <source>
        <dbReference type="Pfam" id="PF05697"/>
    </source>
</evidence>
<dbReference type="SUPFAM" id="SSF109998">
    <property type="entry name" value="Triger factor/SurA peptide-binding domain-like"/>
    <property type="match status" value="1"/>
</dbReference>
<dbReference type="GO" id="GO:0043022">
    <property type="term" value="F:ribosome binding"/>
    <property type="evidence" value="ECO:0007669"/>
    <property type="project" value="TreeGrafter"/>
</dbReference>
<evidence type="ECO:0000256" key="1">
    <source>
        <dbReference type="ARBA" id="ARBA00000971"/>
    </source>
</evidence>
<keyword evidence="6" id="KW-0413">Isomerase</keyword>
<evidence type="ECO:0000256" key="4">
    <source>
        <dbReference type="ARBA" id="ARBA00023110"/>
    </source>
</evidence>
<dbReference type="InterPro" id="IPR037041">
    <property type="entry name" value="Trigger_fac_C_sf"/>
</dbReference>
<feature type="region of interest" description="Disordered" evidence="9">
    <location>
        <begin position="105"/>
        <end position="158"/>
    </location>
</feature>
<feature type="domain" description="Trigger factor C-terminal" evidence="11">
    <location>
        <begin position="677"/>
        <end position="836"/>
    </location>
</feature>
<comment type="similarity">
    <text evidence="2">Belongs to the FKBP-type PPIase family. Tig subfamily.</text>
</comment>
<dbReference type="InterPro" id="IPR008880">
    <property type="entry name" value="Trigger_fac_C"/>
</dbReference>
<dbReference type="GO" id="GO:0044183">
    <property type="term" value="F:protein folding chaperone"/>
    <property type="evidence" value="ECO:0007669"/>
    <property type="project" value="TreeGrafter"/>
</dbReference>
<proteinExistence type="inferred from homology"/>
<comment type="catalytic activity">
    <reaction evidence="1">
        <text>[protein]-peptidylproline (omega=180) = [protein]-peptidylproline (omega=0)</text>
        <dbReference type="Rhea" id="RHEA:16237"/>
        <dbReference type="Rhea" id="RHEA-COMP:10747"/>
        <dbReference type="Rhea" id="RHEA-COMP:10748"/>
        <dbReference type="ChEBI" id="CHEBI:83833"/>
        <dbReference type="ChEBI" id="CHEBI:83834"/>
        <dbReference type="EC" id="5.2.1.8"/>
    </reaction>
</comment>
<organism evidence="12">
    <name type="scientific">Fagus sylvatica</name>
    <name type="common">Beechnut</name>
    <dbReference type="NCBI Taxonomy" id="28930"/>
    <lineage>
        <taxon>Eukaryota</taxon>
        <taxon>Viridiplantae</taxon>
        <taxon>Streptophyta</taxon>
        <taxon>Embryophyta</taxon>
        <taxon>Tracheophyta</taxon>
        <taxon>Spermatophyta</taxon>
        <taxon>Magnoliopsida</taxon>
        <taxon>eudicotyledons</taxon>
        <taxon>Gunneridae</taxon>
        <taxon>Pentapetalae</taxon>
        <taxon>rosids</taxon>
        <taxon>fabids</taxon>
        <taxon>Fagales</taxon>
        <taxon>Fagaceae</taxon>
        <taxon>Fagus</taxon>
    </lineage>
</organism>
<dbReference type="EMBL" id="OIVN01003392">
    <property type="protein sequence ID" value="SPD10921.1"/>
    <property type="molecule type" value="Genomic_DNA"/>
</dbReference>
<feature type="compositionally biased region" description="Polar residues" evidence="9">
    <location>
        <begin position="36"/>
        <end position="45"/>
    </location>
</feature>
<keyword evidence="4" id="KW-0697">Rotamase</keyword>
<evidence type="ECO:0000259" key="11">
    <source>
        <dbReference type="Pfam" id="PF05698"/>
    </source>
</evidence>
<dbReference type="Pfam" id="PF05697">
    <property type="entry name" value="Trigger_N"/>
    <property type="match status" value="1"/>
</dbReference>
<dbReference type="GO" id="GO:0015031">
    <property type="term" value="P:protein transport"/>
    <property type="evidence" value="ECO:0007669"/>
    <property type="project" value="InterPro"/>
</dbReference>
<dbReference type="SUPFAM" id="SSF102735">
    <property type="entry name" value="Trigger factor ribosome-binding domain"/>
    <property type="match status" value="1"/>
</dbReference>
<evidence type="ECO:0000256" key="2">
    <source>
        <dbReference type="ARBA" id="ARBA00005464"/>
    </source>
</evidence>
<dbReference type="GO" id="GO:0051083">
    <property type="term" value="P:'de novo' cotranslational protein folding"/>
    <property type="evidence" value="ECO:0007669"/>
    <property type="project" value="TreeGrafter"/>
</dbReference>
<feature type="region of interest" description="Disordered" evidence="9">
    <location>
        <begin position="1"/>
        <end position="79"/>
    </location>
</feature>
<keyword evidence="8" id="KW-0175">Coiled coil</keyword>
<comment type="function">
    <text evidence="7">Involved in protein export. Acts as a chaperone by maintaining the newly synthesized protein in an open conformation. Functions as a peptidyl-prolyl cis-trans isomerase.</text>
</comment>
<sequence>MSKVVPENMVHGSPEKRKELVLHTTQWSTADYPAVHNQTQPQKQSAVAPAVMGDEGDDDQDDARSEKTKKSSKAAQNQYQLKPAMMKHLLVTFFTHWSRWTALQTGPRQHQLKQRNHNQGCHGHHHSRAMTTPAQHSGGPCSSTSQNLGSTGGAGGRSVMQRRLKNTDLDMLAIRPLPTLGQCWPAGWGYGGLMKAGTTDQDKMLTQGVAVDGLKVFLVYRGPTGSVPWTAVGFVFLELLKFHDVEEQGPPECWAVVVVALECPPRPVGKENAQQVFHHYLLQLTLIWAAMEASWSFQPLHHLPRHHLHYPSQLVPPQIAFMAGFGCEPLGNLPWTTGPFTSLKLPSPSRQFHLLQPPPLAFPPIPSRFTASASSSVATGNEKDQLPADIEVKETPEPNCSVRLSVEVPPAVCDDCYKRVLNEFMKQAKVPGFRPGKNVPESILISYVGKKHVQKATVESILKRTLPHAMSSVTGRALKDSVRIVTKFSEMEQTYSSLNSLSDIDASRASEQELRRRHKSLGSMRIVTDRGLQIGDVAVLDISATTMGQDESNVQKIPSAETKGLPVSTENYTSVSFYFSFVMHHEHFLPQLYVLRAGFHFDTEDGDKVISGFLDSIIGIQRGETKSFELVFPESWKQENLRGVHAQFTVECKELFYRDLPELDDSLADRLLTGCTTLKQVKESLFQRCLEVEQTAREQATDNVILDQLQKMVEADIPQSLFEEQGRQLYGAKLLQIQASMKLNEQQLASLSSPKAVNEYLENQKDNILNVIKQNLAVGDIYKRENLQFSTDELVKEVENSIAEFKREKQEYDEERVREQVQEILEGAKVLEWLKEHAEIQYITR</sequence>
<dbReference type="PANTHER" id="PTHR30560">
    <property type="entry name" value="TRIGGER FACTOR CHAPERONE AND PEPTIDYL-PROLYL CIS/TRANS ISOMERASE"/>
    <property type="match status" value="1"/>
</dbReference>
<dbReference type="Gene3D" id="1.10.3120.10">
    <property type="entry name" value="Trigger factor, C-terminal domain"/>
    <property type="match status" value="1"/>
</dbReference>
<dbReference type="EC" id="5.2.1.8" evidence="3"/>
<reference evidence="12" key="1">
    <citation type="submission" date="2018-02" db="EMBL/GenBank/DDBJ databases">
        <authorList>
            <person name="Cohen D.B."/>
            <person name="Kent A.D."/>
        </authorList>
    </citation>
    <scope>NUCLEOTIDE SEQUENCE</scope>
</reference>
<keyword evidence="5" id="KW-0143">Chaperone</keyword>
<evidence type="ECO:0000256" key="3">
    <source>
        <dbReference type="ARBA" id="ARBA00013194"/>
    </source>
</evidence>
<evidence type="ECO:0000256" key="8">
    <source>
        <dbReference type="SAM" id="Coils"/>
    </source>
</evidence>
<dbReference type="AlphaFoldDB" id="A0A2N9HGU0"/>
<dbReference type="InterPro" id="IPR027304">
    <property type="entry name" value="Trigger_fact/SurA_dom_sf"/>
</dbReference>
<dbReference type="InterPro" id="IPR036611">
    <property type="entry name" value="Trigger_fac_ribosome-bd_sf"/>
</dbReference>
<gene>
    <name evidence="12" type="ORF">FSB_LOCUS38803</name>
</gene>
<feature type="compositionally biased region" description="Basic residues" evidence="9">
    <location>
        <begin position="110"/>
        <end position="128"/>
    </location>
</feature>
<evidence type="ECO:0000256" key="7">
    <source>
        <dbReference type="ARBA" id="ARBA00024849"/>
    </source>
</evidence>
<accession>A0A2N9HGU0</accession>
<dbReference type="InterPro" id="IPR008881">
    <property type="entry name" value="Trigger_fac_ribosome-bd_bac"/>
</dbReference>
<dbReference type="Gene3D" id="3.30.70.1050">
    <property type="entry name" value="Trigger factor ribosome-binding domain"/>
    <property type="match status" value="1"/>
</dbReference>
<dbReference type="FunFam" id="3.30.70.1050:FF:000004">
    <property type="entry name" value="Trigger factor"/>
    <property type="match status" value="1"/>
</dbReference>
<dbReference type="InterPro" id="IPR005215">
    <property type="entry name" value="Trig_fac"/>
</dbReference>
<evidence type="ECO:0000256" key="5">
    <source>
        <dbReference type="ARBA" id="ARBA00023186"/>
    </source>
</evidence>
<evidence type="ECO:0000256" key="6">
    <source>
        <dbReference type="ARBA" id="ARBA00023235"/>
    </source>
</evidence>